<keyword evidence="3" id="KW-1185">Reference proteome</keyword>
<evidence type="ECO:0000313" key="2">
    <source>
        <dbReference type="EMBL" id="GAA3226072.1"/>
    </source>
</evidence>
<feature type="domain" description="Helix-turn-helix" evidence="1">
    <location>
        <begin position="11"/>
        <end position="57"/>
    </location>
</feature>
<proteinExistence type="predicted"/>
<reference evidence="3" key="1">
    <citation type="journal article" date="2019" name="Int. J. Syst. Evol. Microbiol.">
        <title>The Global Catalogue of Microorganisms (GCM) 10K type strain sequencing project: providing services to taxonomists for standard genome sequencing and annotation.</title>
        <authorList>
            <consortium name="The Broad Institute Genomics Platform"/>
            <consortium name="The Broad Institute Genome Sequencing Center for Infectious Disease"/>
            <person name="Wu L."/>
            <person name="Ma J."/>
        </authorList>
    </citation>
    <scope>NUCLEOTIDE SEQUENCE [LARGE SCALE GENOMIC DNA]</scope>
    <source>
        <strain evidence="3">JCM 9377</strain>
    </source>
</reference>
<protein>
    <recommendedName>
        <fullName evidence="1">Helix-turn-helix domain-containing protein</fullName>
    </recommendedName>
</protein>
<name>A0ABP6QF88_9ACTN</name>
<evidence type="ECO:0000313" key="3">
    <source>
        <dbReference type="Proteomes" id="UP001501237"/>
    </source>
</evidence>
<evidence type="ECO:0000259" key="1">
    <source>
        <dbReference type="Pfam" id="PF12728"/>
    </source>
</evidence>
<sequence>MPAVLTLSKALYTVPEAMAVLSLSRSQLYREIAAGRLTICKSGRATRVSAGAIAAFVTILETTEVAA</sequence>
<gene>
    <name evidence="2" type="ORF">GCM10010468_54170</name>
</gene>
<comment type="caution">
    <text evidence="2">The sequence shown here is derived from an EMBL/GenBank/DDBJ whole genome shotgun (WGS) entry which is preliminary data.</text>
</comment>
<organism evidence="2 3">
    <name type="scientific">Actinocorallia longicatena</name>
    <dbReference type="NCBI Taxonomy" id="111803"/>
    <lineage>
        <taxon>Bacteria</taxon>
        <taxon>Bacillati</taxon>
        <taxon>Actinomycetota</taxon>
        <taxon>Actinomycetes</taxon>
        <taxon>Streptosporangiales</taxon>
        <taxon>Thermomonosporaceae</taxon>
        <taxon>Actinocorallia</taxon>
    </lineage>
</organism>
<dbReference type="Proteomes" id="UP001501237">
    <property type="component" value="Unassembled WGS sequence"/>
</dbReference>
<dbReference type="EMBL" id="BAAAUV010000015">
    <property type="protein sequence ID" value="GAA3226072.1"/>
    <property type="molecule type" value="Genomic_DNA"/>
</dbReference>
<dbReference type="InterPro" id="IPR041657">
    <property type="entry name" value="HTH_17"/>
</dbReference>
<accession>A0ABP6QF88</accession>
<dbReference type="Pfam" id="PF12728">
    <property type="entry name" value="HTH_17"/>
    <property type="match status" value="1"/>
</dbReference>